<organism evidence="2 3">
    <name type="scientific">Mobilitalea sibirica</name>
    <dbReference type="NCBI Taxonomy" id="1462919"/>
    <lineage>
        <taxon>Bacteria</taxon>
        <taxon>Bacillati</taxon>
        <taxon>Bacillota</taxon>
        <taxon>Clostridia</taxon>
        <taxon>Lachnospirales</taxon>
        <taxon>Lachnospiraceae</taxon>
        <taxon>Mobilitalea</taxon>
    </lineage>
</organism>
<dbReference type="EMBL" id="JAEAGR010000002">
    <property type="protein sequence ID" value="MBH1939747.1"/>
    <property type="molecule type" value="Genomic_DNA"/>
</dbReference>
<dbReference type="RefSeq" id="WP_197659979.1">
    <property type="nucleotide sequence ID" value="NZ_JAEAGR010000002.1"/>
</dbReference>
<dbReference type="PANTHER" id="PTHR43741:SF4">
    <property type="entry name" value="FMN-DEPENDENT NADH:QUINONE OXIDOREDUCTASE"/>
    <property type="match status" value="1"/>
</dbReference>
<dbReference type="SUPFAM" id="SSF52218">
    <property type="entry name" value="Flavoproteins"/>
    <property type="match status" value="1"/>
</dbReference>
<dbReference type="InterPro" id="IPR050104">
    <property type="entry name" value="FMN-dep_NADH:Q_OxRdtase_AzoR1"/>
</dbReference>
<dbReference type="GO" id="GO:0016491">
    <property type="term" value="F:oxidoreductase activity"/>
    <property type="evidence" value="ECO:0007669"/>
    <property type="project" value="InterPro"/>
</dbReference>
<protein>
    <submittedName>
        <fullName evidence="2">NAD(P)H-dependent oxidoreductase</fullName>
    </submittedName>
</protein>
<evidence type="ECO:0000313" key="2">
    <source>
        <dbReference type="EMBL" id="MBH1939747.1"/>
    </source>
</evidence>
<dbReference type="AlphaFoldDB" id="A0A8J7KVZ9"/>
<keyword evidence="3" id="KW-1185">Reference proteome</keyword>
<reference evidence="2" key="1">
    <citation type="submission" date="2020-12" db="EMBL/GenBank/DDBJ databases">
        <title>M. sibirica DSM 26468T genome.</title>
        <authorList>
            <person name="Thieme N."/>
            <person name="Rettenmaier R."/>
            <person name="Zverlov V."/>
            <person name="Liebl W."/>
        </authorList>
    </citation>
    <scope>NUCLEOTIDE SEQUENCE</scope>
    <source>
        <strain evidence="2">DSM 26468</strain>
    </source>
</reference>
<feature type="domain" description="NADPH-dependent FMN reductase-like" evidence="1">
    <location>
        <begin position="1"/>
        <end position="145"/>
    </location>
</feature>
<proteinExistence type="predicted"/>
<dbReference type="InterPro" id="IPR029039">
    <property type="entry name" value="Flavoprotein-like_sf"/>
</dbReference>
<dbReference type="Pfam" id="PF03358">
    <property type="entry name" value="FMN_red"/>
    <property type="match status" value="1"/>
</dbReference>
<name>A0A8J7KVZ9_9FIRM</name>
<dbReference type="PANTHER" id="PTHR43741">
    <property type="entry name" value="FMN-DEPENDENT NADH-AZOREDUCTASE 1"/>
    <property type="match status" value="1"/>
</dbReference>
<dbReference type="InterPro" id="IPR005025">
    <property type="entry name" value="FMN_Rdtase-like_dom"/>
</dbReference>
<dbReference type="Proteomes" id="UP000623269">
    <property type="component" value="Unassembled WGS sequence"/>
</dbReference>
<comment type="caution">
    <text evidence="2">The sequence shown here is derived from an EMBL/GenBank/DDBJ whole genome shotgun (WGS) entry which is preliminary data.</text>
</comment>
<gene>
    <name evidence="2" type="ORF">I5677_02420</name>
</gene>
<sequence>MNIVVLNGTPVKGITYHMKEMFLSHMRDKNQVTEFYPKDFPPFCVGCKACFLRGEEKCPHYNLMEPIWNATLNADLLVFAYPVYALRAPASIKSVLDHYCVHWMAHRPEPEMFEKTAVIITNSVGAPNGSAQKDVKTSMSWMGVSKVYTYGVGMMGDIFWNEIKDKNRIMLERKMESLANKVTIVKPRRRKSLKVNMFFLMCKKIHKSALKSETELSLDTKHYIKHGWIKPRTLKS</sequence>
<dbReference type="Gene3D" id="3.40.50.360">
    <property type="match status" value="1"/>
</dbReference>
<evidence type="ECO:0000259" key="1">
    <source>
        <dbReference type="Pfam" id="PF03358"/>
    </source>
</evidence>
<evidence type="ECO:0000313" key="3">
    <source>
        <dbReference type="Proteomes" id="UP000623269"/>
    </source>
</evidence>
<accession>A0A8J7KVZ9</accession>